<evidence type="ECO:0000259" key="4">
    <source>
        <dbReference type="PROSITE" id="PS50956"/>
    </source>
</evidence>
<dbReference type="Pfam" id="PF01037">
    <property type="entry name" value="AsnC_trans_reg"/>
    <property type="match status" value="1"/>
</dbReference>
<keyword evidence="3" id="KW-0804">Transcription</keyword>
<dbReference type="RefSeq" id="WP_117396436.1">
    <property type="nucleotide sequence ID" value="NZ_CP021330.1"/>
</dbReference>
<dbReference type="Gene3D" id="1.10.10.10">
    <property type="entry name" value="Winged helix-like DNA-binding domain superfamily/Winged helix DNA-binding domain"/>
    <property type="match status" value="1"/>
</dbReference>
<organism evidence="5 6">
    <name type="scientific">Maritalea myrionectae</name>
    <dbReference type="NCBI Taxonomy" id="454601"/>
    <lineage>
        <taxon>Bacteria</taxon>
        <taxon>Pseudomonadati</taxon>
        <taxon>Pseudomonadota</taxon>
        <taxon>Alphaproteobacteria</taxon>
        <taxon>Hyphomicrobiales</taxon>
        <taxon>Devosiaceae</taxon>
        <taxon>Maritalea</taxon>
    </lineage>
</organism>
<dbReference type="GO" id="GO:0043200">
    <property type="term" value="P:response to amino acid"/>
    <property type="evidence" value="ECO:0007669"/>
    <property type="project" value="TreeGrafter"/>
</dbReference>
<dbReference type="InterPro" id="IPR019888">
    <property type="entry name" value="Tscrpt_reg_AsnC-like"/>
</dbReference>
<dbReference type="SUPFAM" id="SSF46785">
    <property type="entry name" value="Winged helix' DNA-binding domain"/>
    <property type="match status" value="1"/>
</dbReference>
<dbReference type="SMART" id="SM00344">
    <property type="entry name" value="HTH_ASNC"/>
    <property type="match status" value="1"/>
</dbReference>
<dbReference type="PRINTS" id="PR00033">
    <property type="entry name" value="HTHASNC"/>
</dbReference>
<dbReference type="PANTHER" id="PTHR30154">
    <property type="entry name" value="LEUCINE-RESPONSIVE REGULATORY PROTEIN"/>
    <property type="match status" value="1"/>
</dbReference>
<evidence type="ECO:0000256" key="1">
    <source>
        <dbReference type="ARBA" id="ARBA00023015"/>
    </source>
</evidence>
<evidence type="ECO:0000313" key="5">
    <source>
        <dbReference type="EMBL" id="AVX05601.1"/>
    </source>
</evidence>
<evidence type="ECO:0000313" key="6">
    <source>
        <dbReference type="Proteomes" id="UP000258927"/>
    </source>
</evidence>
<dbReference type="Pfam" id="PF13404">
    <property type="entry name" value="HTH_AsnC-type"/>
    <property type="match status" value="1"/>
</dbReference>
<dbReference type="GO" id="GO:0043565">
    <property type="term" value="F:sequence-specific DNA binding"/>
    <property type="evidence" value="ECO:0007669"/>
    <property type="project" value="InterPro"/>
</dbReference>
<dbReference type="InterPro" id="IPR019887">
    <property type="entry name" value="Tscrpt_reg_AsnC/Lrp_C"/>
</dbReference>
<accession>A0A2R4MHU9</accession>
<protein>
    <submittedName>
        <fullName evidence="5">Putative HTH-type transcriptional regulator</fullName>
    </submittedName>
</protein>
<dbReference type="PANTHER" id="PTHR30154:SF53">
    <property type="entry name" value="HTH-TYPE TRANSCRIPTIONAL REGULATOR LRPC"/>
    <property type="match status" value="1"/>
</dbReference>
<dbReference type="InterPro" id="IPR000485">
    <property type="entry name" value="AsnC-type_HTH_dom"/>
</dbReference>
<evidence type="ECO:0000256" key="3">
    <source>
        <dbReference type="ARBA" id="ARBA00023163"/>
    </source>
</evidence>
<dbReference type="InterPro" id="IPR036390">
    <property type="entry name" value="WH_DNA-bd_sf"/>
</dbReference>
<keyword evidence="1" id="KW-0805">Transcription regulation</keyword>
<dbReference type="AlphaFoldDB" id="A0A2R4MHU9"/>
<dbReference type="Proteomes" id="UP000258927">
    <property type="component" value="Chromosome"/>
</dbReference>
<dbReference type="SUPFAM" id="SSF54909">
    <property type="entry name" value="Dimeric alpha+beta barrel"/>
    <property type="match status" value="1"/>
</dbReference>
<dbReference type="Gene3D" id="3.30.70.920">
    <property type="match status" value="1"/>
</dbReference>
<gene>
    <name evidence="5" type="ORF">MXMO3_03095</name>
</gene>
<dbReference type="PROSITE" id="PS50956">
    <property type="entry name" value="HTH_ASNC_2"/>
    <property type="match status" value="1"/>
</dbReference>
<dbReference type="KEGG" id="mmyr:MXMO3_03095"/>
<keyword evidence="6" id="KW-1185">Reference proteome</keyword>
<reference evidence="5 6" key="1">
    <citation type="submission" date="2017-05" db="EMBL/GenBank/DDBJ databases">
        <title>Genome Analysis of Maritalea myrionectae HL2708#5.</title>
        <authorList>
            <consortium name="Cotde Inc.-PKNU"/>
            <person name="Jang D."/>
            <person name="Oh H.-M."/>
        </authorList>
    </citation>
    <scope>NUCLEOTIDE SEQUENCE [LARGE SCALE GENOMIC DNA]</scope>
    <source>
        <strain evidence="5 6">HL2708#5</strain>
    </source>
</reference>
<keyword evidence="2" id="KW-0238">DNA-binding</keyword>
<name>A0A2R4MHU9_9HYPH</name>
<dbReference type="STRING" id="1122213.GCA_000423365_00788"/>
<dbReference type="EMBL" id="CP021330">
    <property type="protein sequence ID" value="AVX05601.1"/>
    <property type="molecule type" value="Genomic_DNA"/>
</dbReference>
<dbReference type="InterPro" id="IPR011008">
    <property type="entry name" value="Dimeric_a/b-barrel"/>
</dbReference>
<feature type="domain" description="HTH asnC-type" evidence="4">
    <location>
        <begin position="9"/>
        <end position="69"/>
    </location>
</feature>
<sequence>MAENPYYVYDALDRELIALLRRDGRASLAKIANILGVSRGTVQNRLDRLTEVGALLGFTVRVREDYGHDMVRAIMMVEVVGKTTSDVIKKLRGMPEVQYIHSTNGAWDLVVEIQASSLPEFDRVLREVRMIDNILNSETSILLSSV</sequence>
<evidence type="ECO:0000256" key="2">
    <source>
        <dbReference type="ARBA" id="ARBA00023125"/>
    </source>
</evidence>
<dbReference type="InterPro" id="IPR036388">
    <property type="entry name" value="WH-like_DNA-bd_sf"/>
</dbReference>
<dbReference type="GO" id="GO:0005829">
    <property type="term" value="C:cytosol"/>
    <property type="evidence" value="ECO:0007669"/>
    <property type="project" value="TreeGrafter"/>
</dbReference>
<proteinExistence type="predicted"/>